<name>A0A183NSH9_9TREM</name>
<evidence type="ECO:0000313" key="2">
    <source>
        <dbReference type="Proteomes" id="UP000269396"/>
    </source>
</evidence>
<dbReference type="Proteomes" id="UP000269396">
    <property type="component" value="Unassembled WGS sequence"/>
</dbReference>
<gene>
    <name evidence="1" type="ORF">SMTD_LOCUS5065</name>
</gene>
<organism evidence="1 2">
    <name type="scientific">Schistosoma mattheei</name>
    <dbReference type="NCBI Taxonomy" id="31246"/>
    <lineage>
        <taxon>Eukaryota</taxon>
        <taxon>Metazoa</taxon>
        <taxon>Spiralia</taxon>
        <taxon>Lophotrochozoa</taxon>
        <taxon>Platyhelminthes</taxon>
        <taxon>Trematoda</taxon>
        <taxon>Digenea</taxon>
        <taxon>Strigeidida</taxon>
        <taxon>Schistosomatoidea</taxon>
        <taxon>Schistosomatidae</taxon>
        <taxon>Schistosoma</taxon>
    </lineage>
</organism>
<protein>
    <submittedName>
        <fullName evidence="1">Uncharacterized protein</fullName>
    </submittedName>
</protein>
<evidence type="ECO:0000313" key="1">
    <source>
        <dbReference type="EMBL" id="VDP26820.1"/>
    </source>
</evidence>
<reference evidence="1 2" key="1">
    <citation type="submission" date="2018-11" db="EMBL/GenBank/DDBJ databases">
        <authorList>
            <consortium name="Pathogen Informatics"/>
        </authorList>
    </citation>
    <scope>NUCLEOTIDE SEQUENCE [LARGE SCALE GENOMIC DNA]</scope>
    <source>
        <strain>Denwood</strain>
        <strain evidence="2">Zambia</strain>
    </source>
</reference>
<dbReference type="AlphaFoldDB" id="A0A183NSH9"/>
<sequence>MSWTEDQFTNQTSEPTYDLSLNYKECLQGVGKARHLCEKHLFRDYENSPKRLFSYIKRLSKKSDGILPHSTRKNPFIWTRNDNEEALSRYFRKVSSTNIGEQPTINFDDDGLPTDPVVVEKGVALRVLQHHEPDTSSGLDVIHSVIMKAHGDLIAELLLIIGFERSHKNPSFRISKAEGLLGVRWTARIPGVLIIRWSFVATKPQNHHEEH</sequence>
<proteinExistence type="predicted"/>
<dbReference type="EMBL" id="UZAL01026851">
    <property type="protein sequence ID" value="VDP26820.1"/>
    <property type="molecule type" value="Genomic_DNA"/>
</dbReference>
<accession>A0A183NSH9</accession>
<keyword evidence="2" id="KW-1185">Reference proteome</keyword>